<evidence type="ECO:0000313" key="9">
    <source>
        <dbReference type="Proteomes" id="UP000234237"/>
    </source>
</evidence>
<evidence type="ECO:0000313" key="7">
    <source>
        <dbReference type="EMBL" id="AUJ23297.1"/>
    </source>
</evidence>
<evidence type="ECO:0000256" key="2">
    <source>
        <dbReference type="ARBA" id="ARBA00022692"/>
    </source>
</evidence>
<feature type="transmembrane region" description="Helical" evidence="5">
    <location>
        <begin position="733"/>
        <end position="752"/>
    </location>
</feature>
<dbReference type="InterPro" id="IPR051328">
    <property type="entry name" value="T7SS_ABC-Transporter"/>
</dbReference>
<evidence type="ECO:0000313" key="8">
    <source>
        <dbReference type="EMBL" id="MEF2290522.1"/>
    </source>
</evidence>
<dbReference type="InterPro" id="IPR017501">
    <property type="entry name" value="Phage_infect_YhgE_C"/>
</dbReference>
<dbReference type="EMBL" id="JAZHPM010000001">
    <property type="protein sequence ID" value="MEF2290522.1"/>
    <property type="molecule type" value="Genomic_DNA"/>
</dbReference>
<dbReference type="Gene3D" id="3.40.1710.10">
    <property type="entry name" value="abc type-2 transporter like domain"/>
    <property type="match status" value="1"/>
</dbReference>
<feature type="transmembrane region" description="Helical" evidence="5">
    <location>
        <begin position="794"/>
        <end position="813"/>
    </location>
</feature>
<dbReference type="NCBIfam" id="TIGR03057">
    <property type="entry name" value="xxxLxxG_by_4"/>
    <property type="match status" value="1"/>
</dbReference>
<dbReference type="GO" id="GO:0140359">
    <property type="term" value="F:ABC-type transporter activity"/>
    <property type="evidence" value="ECO:0007669"/>
    <property type="project" value="InterPro"/>
</dbReference>
<evidence type="ECO:0000259" key="6">
    <source>
        <dbReference type="Pfam" id="PF01061"/>
    </source>
</evidence>
<dbReference type="EMBL" id="CP018622">
    <property type="protein sequence ID" value="AUJ23297.1"/>
    <property type="molecule type" value="Genomic_DNA"/>
</dbReference>
<organism evidence="7 9">
    <name type="scientific">Virgibacillus dokdonensis</name>
    <dbReference type="NCBI Taxonomy" id="302167"/>
    <lineage>
        <taxon>Bacteria</taxon>
        <taxon>Bacillati</taxon>
        <taxon>Bacillota</taxon>
        <taxon>Bacilli</taxon>
        <taxon>Bacillales</taxon>
        <taxon>Bacillaceae</taxon>
        <taxon>Virgibacillus</taxon>
    </lineage>
</organism>
<gene>
    <name evidence="7" type="primary">smc_1</name>
    <name evidence="7" type="ORF">A21D_00183</name>
    <name evidence="8" type="ORF">V2W34_00680</name>
</gene>
<keyword evidence="10" id="KW-1185">Reference proteome</keyword>
<evidence type="ECO:0000256" key="1">
    <source>
        <dbReference type="ARBA" id="ARBA00004141"/>
    </source>
</evidence>
<reference evidence="7" key="1">
    <citation type="submission" date="2016-11" db="EMBL/GenBank/DDBJ databases">
        <title>Complete genome sequence of Virgibacillus dokdonensis 21D, a halophilic bacterium isolated from the deep hypersaline anoxic basin Discovery in the Mediterranean Sea.</title>
        <authorList>
            <person name="Zeaiter Z."/>
            <person name="Booth J.M."/>
            <person name="Prosdocimi E.M."/>
            <person name="Mapelli F."/>
            <person name="Fusi M."/>
            <person name="Daffonchio D."/>
            <person name="Borin S."/>
            <person name="Crotti E."/>
        </authorList>
    </citation>
    <scope>NUCLEOTIDE SEQUENCE</scope>
    <source>
        <strain evidence="7">21D</strain>
    </source>
</reference>
<dbReference type="Gene3D" id="1.10.287.950">
    <property type="entry name" value="Methyl-accepting chemotaxis protein"/>
    <property type="match status" value="2"/>
</dbReference>
<reference evidence="8 10" key="3">
    <citation type="submission" date="2024-01" db="EMBL/GenBank/DDBJ databases">
        <title>Survival strategy associated with biotechnological potential of Virgibacillus dokdonensis T4.6 isolated from salt-fermented shrimp paste.</title>
        <authorList>
            <person name="Doan T.V."/>
            <person name="Quach N.T."/>
            <person name="Phi Q.-T."/>
        </authorList>
    </citation>
    <scope>NUCLEOTIDE SEQUENCE [LARGE SCALE GENOMIC DNA]</scope>
    <source>
        <strain evidence="8 10">T4.6</strain>
    </source>
</reference>
<feature type="domain" description="ABC-2 type transporter transmembrane" evidence="6">
    <location>
        <begin position="664"/>
        <end position="778"/>
    </location>
</feature>
<evidence type="ECO:0000313" key="10">
    <source>
        <dbReference type="Proteomes" id="UP001356080"/>
    </source>
</evidence>
<accession>A0A2K9IU60</accession>
<dbReference type="Proteomes" id="UP000234237">
    <property type="component" value="Chromosome"/>
</dbReference>
<dbReference type="InterPro" id="IPR023908">
    <property type="entry name" value="xxxLxxG_rpt"/>
</dbReference>
<dbReference type="InterPro" id="IPR013525">
    <property type="entry name" value="ABC2_TM"/>
</dbReference>
<proteinExistence type="predicted"/>
<keyword evidence="2 5" id="KW-0812">Transmembrane</keyword>
<feature type="transmembrane region" description="Helical" evidence="5">
    <location>
        <begin position="676"/>
        <end position="697"/>
    </location>
</feature>
<evidence type="ECO:0000256" key="5">
    <source>
        <dbReference type="SAM" id="Phobius"/>
    </source>
</evidence>
<keyword evidence="3 5" id="KW-1133">Transmembrane helix</keyword>
<evidence type="ECO:0000256" key="3">
    <source>
        <dbReference type="ARBA" id="ARBA00022989"/>
    </source>
</evidence>
<dbReference type="Proteomes" id="UP001356080">
    <property type="component" value="Unassembled WGS sequence"/>
</dbReference>
<dbReference type="InterPro" id="IPR017500">
    <property type="entry name" value="Phage_infect_YhgE_N"/>
</dbReference>
<feature type="transmembrane region" description="Helical" evidence="5">
    <location>
        <begin position="634"/>
        <end position="655"/>
    </location>
</feature>
<dbReference type="KEGG" id="vpn:A21D_00183"/>
<dbReference type="NCBIfam" id="TIGR03062">
    <property type="entry name" value="pip_yhgE_Cterm"/>
    <property type="match status" value="1"/>
</dbReference>
<dbReference type="PANTHER" id="PTHR43077:SF5">
    <property type="entry name" value="PHAGE INFECTION PROTEIN"/>
    <property type="match status" value="1"/>
</dbReference>
<feature type="transmembrane region" description="Helical" evidence="5">
    <location>
        <begin position="20"/>
        <end position="39"/>
    </location>
</feature>
<feature type="transmembrane region" description="Helical" evidence="5">
    <location>
        <begin position="703"/>
        <end position="726"/>
    </location>
</feature>
<sequence>MGKAGYISAEIKRIFQNKHVILTVSLAIFVPLLYAMIMLSPKWGPYDNTNNLPVAVVNNDQGAMSDGERLNIGDSLMTSLKENKLLGWEFVSSKEAKKGMDNMKYYMTIEVPEDFSTKALTVLDDEPIRPTLHYMQNEGLHFMAAQVTNKAAESIKTQLSTQITTTYVENVVAQLKEVSSGFTEASDGAKQINLGSNKLKNGSEQILDSLNEKSSDIKRLANGAQQLEDGSQTMKESLVSKQENITSLAKGARELNIGTGTLLNNLQNKTNDVTKLANGSSQVHEGTIQLMNALNEKSADIARLSNGASELADGANELRTGSTNLLTGAKQAKDGTTQLKNGLSERIIPGSEQLATGVQQAQAGVHDTIQSMQSLQAALQELPNSVDGLEDNALYNIIMAQLNETLKTSPQKQKDFQKLVNGANQLRDGLKNELSVGVTDLNSGLKQLVEGQQQFQNGVIELEKGATEVAAGNKTVEAGWKELQTNVATLQEGTKQIKDGNLTVKSGWSELTAGTKQLLNGSRQVRDGNKTVEIGWQKLTAGAIELEDGSSQVSAGNQTVKQGWETLTDGVSQVDGGLANLSDGSEELQEGLEGAAAKTNNLNTTQENISMFAEPVVLDGEVMNSFPFYRDSNAPYILTLALYVGILIMSFAVKYRTPVIIPPSATAWFTGKAIKLIMLAILQALILSLYTLVFLNLDVQSGVSFVLFSIMVSLTFLMIILFLVSAAGNVGRFIALAFVILQLSTTGSPLPIDMLPEGLRQMSTFLPFTYSLESYRSIISLGITSNTWESVGGLFLYFSIFASLAMSVFYIRFKFMRKQMHYQNSDAKESVS</sequence>
<protein>
    <submittedName>
        <fullName evidence="7">Chromosome partition protein Smc</fullName>
    </submittedName>
    <submittedName>
        <fullName evidence="8">YhgE/Pip domain-containing protein</fullName>
    </submittedName>
</protein>
<dbReference type="NCBIfam" id="TIGR03061">
    <property type="entry name" value="pip_yhgE_Nterm"/>
    <property type="match status" value="1"/>
</dbReference>
<comment type="subcellular location">
    <subcellularLocation>
        <location evidence="1">Membrane</location>
        <topology evidence="1">Multi-pass membrane protein</topology>
    </subcellularLocation>
</comment>
<dbReference type="STRING" id="302167.GCA_900166595_03037"/>
<dbReference type="Pfam" id="PF01061">
    <property type="entry name" value="ABC2_membrane"/>
    <property type="match status" value="1"/>
</dbReference>
<reference evidence="9" key="2">
    <citation type="submission" date="2016-11" db="EMBL/GenBank/DDBJ databases">
        <title>Complete genome sequence of Virgibacillus pantothenticus 21D, a halophilic bacterium isolated from the deep hypersaline anoxic basin Discovery in the Mediterranean Sea.</title>
        <authorList>
            <person name="Zeaiter Z."/>
            <person name="Booth J.M."/>
            <person name="Prosdocimi E.M."/>
            <person name="Mapelli F."/>
            <person name="Fusi M."/>
            <person name="Daffonchio D."/>
            <person name="Borin S."/>
            <person name="Crotti E."/>
        </authorList>
    </citation>
    <scope>NUCLEOTIDE SEQUENCE [LARGE SCALE GENOMIC DNA]</scope>
    <source>
        <strain evidence="9">21D</strain>
    </source>
</reference>
<keyword evidence="4 5" id="KW-0472">Membrane</keyword>
<dbReference type="PANTHER" id="PTHR43077">
    <property type="entry name" value="TRANSPORT PERMEASE YVFS-RELATED"/>
    <property type="match status" value="1"/>
</dbReference>
<dbReference type="AlphaFoldDB" id="A0A2K9IU60"/>
<evidence type="ECO:0000256" key="4">
    <source>
        <dbReference type="ARBA" id="ARBA00023136"/>
    </source>
</evidence>
<dbReference type="GO" id="GO:0016020">
    <property type="term" value="C:membrane"/>
    <property type="evidence" value="ECO:0007669"/>
    <property type="project" value="UniProtKB-SubCell"/>
</dbReference>
<dbReference type="RefSeq" id="WP_101932403.1">
    <property type="nucleotide sequence ID" value="NZ_CP018622.1"/>
</dbReference>
<name>A0A2K9IU60_9BACI</name>